<protein>
    <recommendedName>
        <fullName evidence="1">Replication-associated protein G2P N-terminal domain-containing protein</fullName>
    </recommendedName>
</protein>
<dbReference type="InterPro" id="IPR006516">
    <property type="entry name" value="G2P"/>
</dbReference>
<dbReference type="Proteomes" id="UP000004750">
    <property type="component" value="Unassembled WGS sequence"/>
</dbReference>
<dbReference type="HOGENOM" id="CLU_768809_0_0_6"/>
<evidence type="ECO:0000313" key="2">
    <source>
        <dbReference type="EMBL" id="EHM50223.1"/>
    </source>
</evidence>
<accession>G9ZJ82</accession>
<comment type="caution">
    <text evidence="2">The sequence shown here is derived from an EMBL/GenBank/DDBJ whole genome shotgun (WGS) entry which is preliminary data.</text>
</comment>
<proteinExistence type="predicted"/>
<dbReference type="InterPro" id="IPR022686">
    <property type="entry name" value="G2P_N"/>
</dbReference>
<dbReference type="GO" id="GO:0006260">
    <property type="term" value="P:DNA replication"/>
    <property type="evidence" value="ECO:0007669"/>
    <property type="project" value="InterPro"/>
</dbReference>
<feature type="domain" description="Replication-associated protein G2P N-terminal" evidence="1">
    <location>
        <begin position="13"/>
        <end position="232"/>
    </location>
</feature>
<name>G9ZJ82_9GAMM</name>
<gene>
    <name evidence="2" type="ORF">HMPREF9080_02851</name>
</gene>
<dbReference type="AlphaFoldDB" id="G9ZJ82"/>
<dbReference type="NCBIfam" id="TIGR01629">
    <property type="entry name" value="rep_II_X"/>
    <property type="match status" value="1"/>
</dbReference>
<dbReference type="EMBL" id="AGCM01000184">
    <property type="protein sequence ID" value="EHM50223.1"/>
    <property type="molecule type" value="Genomic_DNA"/>
</dbReference>
<dbReference type="Pfam" id="PF05144">
    <property type="entry name" value="Phage_CRI"/>
    <property type="match status" value="1"/>
</dbReference>
<organism evidence="2 3">
    <name type="scientific">Cardiobacterium valvarum F0432</name>
    <dbReference type="NCBI Taxonomy" id="797473"/>
    <lineage>
        <taxon>Bacteria</taxon>
        <taxon>Pseudomonadati</taxon>
        <taxon>Pseudomonadota</taxon>
        <taxon>Gammaproteobacteria</taxon>
        <taxon>Cardiobacteriales</taxon>
        <taxon>Cardiobacteriaceae</taxon>
        <taxon>Cardiobacterium</taxon>
    </lineage>
</organism>
<evidence type="ECO:0000313" key="3">
    <source>
        <dbReference type="Proteomes" id="UP000004750"/>
    </source>
</evidence>
<reference evidence="2 3" key="1">
    <citation type="submission" date="2011-08" db="EMBL/GenBank/DDBJ databases">
        <authorList>
            <person name="Weinstock G."/>
            <person name="Sodergren E."/>
            <person name="Clifton S."/>
            <person name="Fulton L."/>
            <person name="Fulton B."/>
            <person name="Courtney L."/>
            <person name="Fronick C."/>
            <person name="Harrison M."/>
            <person name="Strong C."/>
            <person name="Farmer C."/>
            <person name="Delahaunty K."/>
            <person name="Markovic C."/>
            <person name="Hall O."/>
            <person name="Minx P."/>
            <person name="Tomlinson C."/>
            <person name="Mitreva M."/>
            <person name="Hou S."/>
            <person name="Chen J."/>
            <person name="Wollam A."/>
            <person name="Pepin K.H."/>
            <person name="Johnson M."/>
            <person name="Bhonagiri V."/>
            <person name="Zhang X."/>
            <person name="Suruliraj S."/>
            <person name="Warren W."/>
            <person name="Chinwalla A."/>
            <person name="Mardis E.R."/>
            <person name="Wilson R.K."/>
        </authorList>
    </citation>
    <scope>NUCLEOTIDE SEQUENCE [LARGE SCALE GENOMIC DNA]</scope>
    <source>
        <strain evidence="2 3">F0432</strain>
    </source>
</reference>
<sequence length="360" mass="41150">MFDLTKEYAHPGMVDWLSLWLDASLVPEPLRLLLEKESGKIMMISPDGVVEWERCAWESIRSDTHQICLRINSRLEIQGSPARVGFRNNAFGSLDIRYCAEKMITFALSNQGFSREILPSLSEWGCTRIDITRNLCMASREEPAQALEALKYLPSGRQKVSFEPDGVYIGKRSPHQTAKIYLKGRDAKRLHASKKAFYTEEELLLSEYLLRFELMLRSRKIKDLSKLFNRHWAEFTPEFLLNCHDEFFSKYLSDAEIVDMNTLLEKLIEVAKASGRTEGAAKAAHAFYLLVKQYGFEGARRVTTQSTFYRHKKSLEDAGVAASDLVQSNVVPIRRKPILLCDAVCSWEDVKRRIAALKAA</sequence>
<evidence type="ECO:0000259" key="1">
    <source>
        <dbReference type="Pfam" id="PF05144"/>
    </source>
</evidence>
<dbReference type="STRING" id="797473.HMPREF9080_02851"/>